<evidence type="ECO:0000259" key="1">
    <source>
        <dbReference type="Pfam" id="PF10105"/>
    </source>
</evidence>
<name>A0A7V8VBR3_9BACT</name>
<organism evidence="2 3">
    <name type="scientific">Thermogemmata fonticola</name>
    <dbReference type="NCBI Taxonomy" id="2755323"/>
    <lineage>
        <taxon>Bacteria</taxon>
        <taxon>Pseudomonadati</taxon>
        <taxon>Planctomycetota</taxon>
        <taxon>Planctomycetia</taxon>
        <taxon>Gemmatales</taxon>
        <taxon>Gemmataceae</taxon>
        <taxon>Thermogemmata</taxon>
    </lineage>
</organism>
<evidence type="ECO:0000313" key="3">
    <source>
        <dbReference type="Proteomes" id="UP000542342"/>
    </source>
</evidence>
<dbReference type="AlphaFoldDB" id="A0A7V8VBR3"/>
<proteinExistence type="predicted"/>
<reference evidence="2 3" key="1">
    <citation type="submission" date="2020-07" db="EMBL/GenBank/DDBJ databases">
        <title>Thermogemmata thermophila gen. nov., sp. nov., a novel moderate thermophilic planctomycete from a Kamchatka hot spring.</title>
        <authorList>
            <person name="Elcheninov A.G."/>
            <person name="Podosokorskaya O.A."/>
            <person name="Kovaleva O.L."/>
            <person name="Novikov A."/>
            <person name="Bonch-Osmolovskaya E.A."/>
            <person name="Toshchakov S.V."/>
            <person name="Kublanov I.V."/>
        </authorList>
    </citation>
    <scope>NUCLEOTIDE SEQUENCE [LARGE SCALE GENOMIC DNA]</scope>
    <source>
        <strain evidence="2 3">2918</strain>
    </source>
</reference>
<dbReference type="Proteomes" id="UP000542342">
    <property type="component" value="Unassembled WGS sequence"/>
</dbReference>
<comment type="caution">
    <text evidence="2">The sequence shown here is derived from an EMBL/GenBank/DDBJ whole genome shotgun (WGS) entry which is preliminary data.</text>
</comment>
<protein>
    <submittedName>
        <fullName evidence="2">DUF2344 domain-containing protein</fullName>
    </submittedName>
</protein>
<feature type="domain" description="DUF2344" evidence="1">
    <location>
        <begin position="8"/>
        <end position="165"/>
    </location>
</feature>
<dbReference type="InterPro" id="IPR018768">
    <property type="entry name" value="DUF2344"/>
</dbReference>
<dbReference type="EMBL" id="JACEFB010000001">
    <property type="protein sequence ID" value="MBA2224817.1"/>
    <property type="molecule type" value="Genomic_DNA"/>
</dbReference>
<dbReference type="Pfam" id="PF10105">
    <property type="entry name" value="DUF2344"/>
    <property type="match status" value="1"/>
</dbReference>
<sequence length="287" mass="32509">MLPMPADKIRCRFAKTGFLRLLSHHDLMRCLERMLRRAELPIKTTAGFRPGPRIVYPLPLPLGIVGWNEVVEMEFLRELEPEEVLIALNAQAPDGLRFLSARPVPAQTTARVRRVVYRLPVPKDRLGSLGILLDELLRQQQIWMARLRPTPKYLNIRPYLRRLSVDPVSQFTPGASIPADAHTGPVDGSHAVLHMDVWVTQDGTVRAEEIVRLLQLADWLDQGAILERTLVELHDEIPTASADDQPPDQPAECRPLEPETLAAMLRAERCKSRYGVPEQRVEESVVE</sequence>
<evidence type="ECO:0000313" key="2">
    <source>
        <dbReference type="EMBL" id="MBA2224817.1"/>
    </source>
</evidence>
<dbReference type="NCBIfam" id="TIGR03936">
    <property type="entry name" value="sam_1_link_chp"/>
    <property type="match status" value="1"/>
</dbReference>
<keyword evidence="3" id="KW-1185">Reference proteome</keyword>
<accession>A0A7V8VBR3</accession>
<gene>
    <name evidence="2" type="ORF">H0921_01425</name>
</gene>